<feature type="domain" description="Ribonucleases P/MRP subunit Pop8-like" evidence="2">
    <location>
        <begin position="55"/>
        <end position="128"/>
    </location>
</feature>
<proteinExistence type="predicted"/>
<dbReference type="Pfam" id="PF20976">
    <property type="entry name" value="Pop8"/>
    <property type="match status" value="1"/>
</dbReference>
<sequence>MAQMETIDLRSRDGDEDGDICMTNNTDIETSSDTKTKQNQAKGREITSKTIKAPPFSYIHLELITSSSYQEDLDDLTVRSHIAAALTRFLGLTGSAISVDLLKVDGQECWVRIPREDLSPVVAALGGWVGGTGDRNAGNSQGQVSWRIKGSGNWLSVLVNNKDTRKIWNA</sequence>
<evidence type="ECO:0000313" key="3">
    <source>
        <dbReference type="EMBL" id="KAL3427061.1"/>
    </source>
</evidence>
<feature type="compositionally biased region" description="Basic and acidic residues" evidence="1">
    <location>
        <begin position="32"/>
        <end position="42"/>
    </location>
</feature>
<dbReference type="PANTHER" id="PTHR28173">
    <property type="entry name" value="RIBONUCLEASES P/MRP PROTEIN SUBUNIT POP8"/>
    <property type="match status" value="1"/>
</dbReference>
<feature type="compositionally biased region" description="Polar residues" evidence="1">
    <location>
        <begin position="22"/>
        <end position="31"/>
    </location>
</feature>
<reference evidence="3 4" key="1">
    <citation type="submission" date="2024-06" db="EMBL/GenBank/DDBJ databases">
        <title>Complete genome of Phlyctema vagabunda strain 19-DSS-EL-015.</title>
        <authorList>
            <person name="Fiorenzani C."/>
        </authorList>
    </citation>
    <scope>NUCLEOTIDE SEQUENCE [LARGE SCALE GENOMIC DNA]</scope>
    <source>
        <strain evidence="3 4">19-DSS-EL-015</strain>
    </source>
</reference>
<evidence type="ECO:0000313" key="4">
    <source>
        <dbReference type="Proteomes" id="UP001629113"/>
    </source>
</evidence>
<organism evidence="3 4">
    <name type="scientific">Phlyctema vagabunda</name>
    <dbReference type="NCBI Taxonomy" id="108571"/>
    <lineage>
        <taxon>Eukaryota</taxon>
        <taxon>Fungi</taxon>
        <taxon>Dikarya</taxon>
        <taxon>Ascomycota</taxon>
        <taxon>Pezizomycotina</taxon>
        <taxon>Leotiomycetes</taxon>
        <taxon>Helotiales</taxon>
        <taxon>Dermateaceae</taxon>
        <taxon>Phlyctema</taxon>
    </lineage>
</organism>
<dbReference type="InterPro" id="IPR049128">
    <property type="entry name" value="Pop8-like_dom"/>
</dbReference>
<protein>
    <recommendedName>
        <fullName evidence="2">Ribonucleases P/MRP subunit Pop8-like domain-containing protein</fullName>
    </recommendedName>
</protein>
<dbReference type="InterPro" id="IPR020347">
    <property type="entry name" value="Pop8"/>
</dbReference>
<dbReference type="Proteomes" id="UP001629113">
    <property type="component" value="Unassembled WGS sequence"/>
</dbReference>
<dbReference type="PANTHER" id="PTHR28173:SF1">
    <property type="entry name" value="RIBONUCLEASES P_MRP PROTEIN SUBUNIT POP8"/>
    <property type="match status" value="1"/>
</dbReference>
<dbReference type="EMBL" id="JBFCZG010000001">
    <property type="protein sequence ID" value="KAL3427061.1"/>
    <property type="molecule type" value="Genomic_DNA"/>
</dbReference>
<name>A0ABR4PUY9_9HELO</name>
<keyword evidence="4" id="KW-1185">Reference proteome</keyword>
<feature type="region of interest" description="Disordered" evidence="1">
    <location>
        <begin position="1"/>
        <end position="42"/>
    </location>
</feature>
<gene>
    <name evidence="3" type="ORF">PVAG01_00570</name>
</gene>
<accession>A0ABR4PUY9</accession>
<evidence type="ECO:0000256" key="1">
    <source>
        <dbReference type="SAM" id="MobiDB-lite"/>
    </source>
</evidence>
<comment type="caution">
    <text evidence="3">The sequence shown here is derived from an EMBL/GenBank/DDBJ whole genome shotgun (WGS) entry which is preliminary data.</text>
</comment>
<evidence type="ECO:0000259" key="2">
    <source>
        <dbReference type="Pfam" id="PF20976"/>
    </source>
</evidence>